<dbReference type="Proteomes" id="UP000248066">
    <property type="component" value="Unassembled WGS sequence"/>
</dbReference>
<reference evidence="1 2" key="1">
    <citation type="submission" date="2017-10" db="EMBL/GenBank/DDBJ databases">
        <title>Bacillus sp. nov., a halophilic bacterium isolated from a Yangshapao Lake.</title>
        <authorList>
            <person name="Wang H."/>
        </authorList>
    </citation>
    <scope>NUCLEOTIDE SEQUENCE [LARGE SCALE GENOMIC DNA]</scope>
    <source>
        <strain evidence="1 2">YSP-3</strain>
    </source>
</reference>
<sequence length="71" mass="8608">MPYEHLTFRELTAYYSRVKKYIDDGFRADGLKEELELILKSIKEKARAENLPCDAQAYESEIRRYIRRLRH</sequence>
<comment type="caution">
    <text evidence="1">The sequence shown here is derived from an EMBL/GenBank/DDBJ whole genome shotgun (WGS) entry which is preliminary data.</text>
</comment>
<proteinExistence type="predicted"/>
<dbReference type="OrthoDB" id="2935286at2"/>
<name>A0A2W0HM56_9BACI</name>
<organism evidence="1 2">
    <name type="scientific">Alteribacter lacisalsi</name>
    <dbReference type="NCBI Taxonomy" id="2045244"/>
    <lineage>
        <taxon>Bacteria</taxon>
        <taxon>Bacillati</taxon>
        <taxon>Bacillota</taxon>
        <taxon>Bacilli</taxon>
        <taxon>Bacillales</taxon>
        <taxon>Bacillaceae</taxon>
        <taxon>Alteribacter</taxon>
    </lineage>
</organism>
<dbReference type="AlphaFoldDB" id="A0A2W0HM56"/>
<evidence type="ECO:0000313" key="1">
    <source>
        <dbReference type="EMBL" id="PYZ98142.1"/>
    </source>
</evidence>
<dbReference type="EMBL" id="PDOF01000001">
    <property type="protein sequence ID" value="PYZ98142.1"/>
    <property type="molecule type" value="Genomic_DNA"/>
</dbReference>
<evidence type="ECO:0000313" key="2">
    <source>
        <dbReference type="Proteomes" id="UP000248066"/>
    </source>
</evidence>
<keyword evidence="2" id="KW-1185">Reference proteome</keyword>
<dbReference type="RefSeq" id="WP_110517916.1">
    <property type="nucleotide sequence ID" value="NZ_PDOF01000001.1"/>
</dbReference>
<gene>
    <name evidence="1" type="ORF">CR205_05980</name>
</gene>
<protein>
    <submittedName>
        <fullName evidence="1">Uncharacterized protein</fullName>
    </submittedName>
</protein>
<accession>A0A2W0HM56</accession>